<proteinExistence type="predicted"/>
<name>A0A6J4V1T6_9CYAN</name>
<sequence length="216" mass="24344">MTGPTTARDLFQAAYENRYTWDAGFPGYAADVELKQGEEVYTGKTRISGDFSVEVKDIGDEEVKESLYTQLRDVVTHRKRNAFEKAHGANTFSLGEQDETGAVEILVQGDAMGSNYKVRNKQISLVSRVMGRMAFVIHHKASLDTGDGYISSNYTAVFRNPQTNQVIRQMEFEDTYEKVGDYYVMTRQVVHTNEQGQKSTTEINFSNIKLLQPATV</sequence>
<accession>A0A6J4V1T6</accession>
<evidence type="ECO:0000313" key="1">
    <source>
        <dbReference type="EMBL" id="CAA9566050.1"/>
    </source>
</evidence>
<organism evidence="1">
    <name type="scientific">uncultured Synechococcales cyanobacterium</name>
    <dbReference type="NCBI Taxonomy" id="1936017"/>
    <lineage>
        <taxon>Bacteria</taxon>
        <taxon>Bacillati</taxon>
        <taxon>Cyanobacteriota</taxon>
        <taxon>Cyanophyceae</taxon>
        <taxon>Synechococcales</taxon>
        <taxon>environmental samples</taxon>
    </lineage>
</organism>
<evidence type="ECO:0008006" key="2">
    <source>
        <dbReference type="Google" id="ProtNLM"/>
    </source>
</evidence>
<dbReference type="InterPro" id="IPR021809">
    <property type="entry name" value="DUF3386"/>
</dbReference>
<protein>
    <recommendedName>
        <fullName evidence="2">DUF3386 domain-containing protein</fullName>
    </recommendedName>
</protein>
<reference evidence="1" key="1">
    <citation type="submission" date="2020-02" db="EMBL/GenBank/DDBJ databases">
        <authorList>
            <person name="Meier V. D."/>
        </authorList>
    </citation>
    <scope>NUCLEOTIDE SEQUENCE</scope>
    <source>
        <strain evidence="1">AVDCRST_MAG81</strain>
    </source>
</reference>
<dbReference type="AlphaFoldDB" id="A0A6J4V1T6"/>
<dbReference type="Pfam" id="PF11866">
    <property type="entry name" value="DUF3386"/>
    <property type="match status" value="1"/>
</dbReference>
<dbReference type="EMBL" id="CADCWO010000064">
    <property type="protein sequence ID" value="CAA9566050.1"/>
    <property type="molecule type" value="Genomic_DNA"/>
</dbReference>
<gene>
    <name evidence="1" type="ORF">AVDCRST_MAG81-1221</name>
</gene>